<proteinExistence type="predicted"/>
<sequence>MDIKAVIVQNVIDITGNLIADQINKPDWDARRMNIEQYYKDLEPIRETLPEAPDVREPREQRGEIGNVAKIVGEICTPDLSPKELSECKSCVKEVLEGSSSDVMQKYFESANPIK</sequence>
<dbReference type="EMBL" id="BART01017394">
    <property type="protein sequence ID" value="GAG77221.1"/>
    <property type="molecule type" value="Genomic_DNA"/>
</dbReference>
<gene>
    <name evidence="1" type="ORF">S01H4_33127</name>
</gene>
<name>X1BYI6_9ZZZZ</name>
<protein>
    <submittedName>
        <fullName evidence="1">Uncharacterized protein</fullName>
    </submittedName>
</protein>
<organism evidence="1">
    <name type="scientific">marine sediment metagenome</name>
    <dbReference type="NCBI Taxonomy" id="412755"/>
    <lineage>
        <taxon>unclassified sequences</taxon>
        <taxon>metagenomes</taxon>
        <taxon>ecological metagenomes</taxon>
    </lineage>
</organism>
<dbReference type="AlphaFoldDB" id="X1BYI6"/>
<accession>X1BYI6</accession>
<evidence type="ECO:0000313" key="1">
    <source>
        <dbReference type="EMBL" id="GAG77221.1"/>
    </source>
</evidence>
<reference evidence="1" key="1">
    <citation type="journal article" date="2014" name="Front. Microbiol.">
        <title>High frequency of phylogenetically diverse reductive dehalogenase-homologous genes in deep subseafloor sedimentary metagenomes.</title>
        <authorList>
            <person name="Kawai M."/>
            <person name="Futagami T."/>
            <person name="Toyoda A."/>
            <person name="Takaki Y."/>
            <person name="Nishi S."/>
            <person name="Hori S."/>
            <person name="Arai W."/>
            <person name="Tsubouchi T."/>
            <person name="Morono Y."/>
            <person name="Uchiyama I."/>
            <person name="Ito T."/>
            <person name="Fujiyama A."/>
            <person name="Inagaki F."/>
            <person name="Takami H."/>
        </authorList>
    </citation>
    <scope>NUCLEOTIDE SEQUENCE</scope>
    <source>
        <strain evidence="1">Expedition CK06-06</strain>
    </source>
</reference>
<comment type="caution">
    <text evidence="1">The sequence shown here is derived from an EMBL/GenBank/DDBJ whole genome shotgun (WGS) entry which is preliminary data.</text>
</comment>